<gene>
    <name evidence="5" type="ORF">ACFFGN_13375</name>
</gene>
<evidence type="ECO:0000256" key="1">
    <source>
        <dbReference type="ARBA" id="ARBA00009381"/>
    </source>
</evidence>
<dbReference type="InterPro" id="IPR043137">
    <property type="entry name" value="GGT_ssub_C"/>
</dbReference>
<accession>A0ABV6QKA7</accession>
<dbReference type="PANTHER" id="PTHR43199">
    <property type="entry name" value="GLUTATHIONE HYDROLASE"/>
    <property type="match status" value="1"/>
</dbReference>
<dbReference type="EMBL" id="JBHLTC010000015">
    <property type="protein sequence ID" value="MFC0625063.1"/>
    <property type="molecule type" value="Genomic_DNA"/>
</dbReference>
<keyword evidence="5" id="KW-0012">Acyltransferase</keyword>
<dbReference type="SUPFAM" id="SSF56235">
    <property type="entry name" value="N-terminal nucleophile aminohydrolases (Ntn hydrolases)"/>
    <property type="match status" value="1"/>
</dbReference>
<keyword evidence="4" id="KW-0865">Zymogen</keyword>
<dbReference type="EC" id="2.3.2.2" evidence="5"/>
<comment type="caution">
    <text evidence="5">The sequence shown here is derived from an EMBL/GenBank/DDBJ whole genome shotgun (WGS) entry which is preliminary data.</text>
</comment>
<dbReference type="GO" id="GO:0103068">
    <property type="term" value="F:leukotriene C4 gamma-glutamyl transferase activity"/>
    <property type="evidence" value="ECO:0007669"/>
    <property type="project" value="UniProtKB-EC"/>
</dbReference>
<evidence type="ECO:0000256" key="2">
    <source>
        <dbReference type="ARBA" id="ARBA00022679"/>
    </source>
</evidence>
<name>A0ABV6QKA7_9ACTN</name>
<sequence length="512" mass="52635">MTSPRVAVAAPNLAAAEAGVRLAAEGGNAVDAALAATLVMMVNEIGVVSPAAGGFVTVQPPGGDPVTIDGWVEMPGRGLPPERFGRGVWDVTTEYGGGTTTTIGHGAVATPGALKALDLAHQRYGRAPWREVVQPAVDLARAGFPLGPTSAYYFGYTHEIIFGWHEPSHAVVHDKTGAVIVAGSTVVIPHLADSLELIGEVGASAMYTGDLAKLIADDMTAREGILTREDLAAYQAVVRPALTVEQNGWRLATNPPPAVGGVAVAAMLALLDGVPAAGGWTTDELCRLVDVQHAVLGQRLAELDAEDERLLAGRNVLELASAGDLRALGSPSTATVSVVDDGGDACAVTVSSGYGSGAMTPGTGIWLNNALGEQELLAGGVHSLPPGTRLTSNMAPSVARRSRDGAVLAIGSPGSDRIPTALAQTYALFVHGGLPLREAVEHPRLHVRVRDDITVDHEADLALPPLDLPTRSMPPHSMYFGGVAAALWEPATGLTVAGDPRRTGAVAISPAV</sequence>
<dbReference type="InterPro" id="IPR029055">
    <property type="entry name" value="Ntn_hydrolases_N"/>
</dbReference>
<evidence type="ECO:0000256" key="3">
    <source>
        <dbReference type="ARBA" id="ARBA00022801"/>
    </source>
</evidence>
<keyword evidence="3" id="KW-0378">Hydrolase</keyword>
<evidence type="ECO:0000313" key="5">
    <source>
        <dbReference type="EMBL" id="MFC0625063.1"/>
    </source>
</evidence>
<dbReference type="Gene3D" id="3.60.20.40">
    <property type="match status" value="1"/>
</dbReference>
<dbReference type="Pfam" id="PF01019">
    <property type="entry name" value="G_glu_transpept"/>
    <property type="match status" value="1"/>
</dbReference>
<keyword evidence="6" id="KW-1185">Reference proteome</keyword>
<dbReference type="PANTHER" id="PTHR43199:SF1">
    <property type="entry name" value="GLUTATHIONE HYDROLASE PROENZYME"/>
    <property type="match status" value="1"/>
</dbReference>
<organism evidence="5 6">
    <name type="scientific">Kribbella deserti</name>
    <dbReference type="NCBI Taxonomy" id="1926257"/>
    <lineage>
        <taxon>Bacteria</taxon>
        <taxon>Bacillati</taxon>
        <taxon>Actinomycetota</taxon>
        <taxon>Actinomycetes</taxon>
        <taxon>Propionibacteriales</taxon>
        <taxon>Kribbellaceae</taxon>
        <taxon>Kribbella</taxon>
    </lineage>
</organism>
<protein>
    <submittedName>
        <fullName evidence="5">Gamma-glutamyltransferase</fullName>
        <ecNumber evidence="5">2.3.2.2</ecNumber>
    </submittedName>
</protein>
<dbReference type="PRINTS" id="PR01210">
    <property type="entry name" value="GGTRANSPTASE"/>
</dbReference>
<reference evidence="5 6" key="1">
    <citation type="submission" date="2024-09" db="EMBL/GenBank/DDBJ databases">
        <authorList>
            <person name="Sun Q."/>
            <person name="Mori K."/>
        </authorList>
    </citation>
    <scope>NUCLEOTIDE SEQUENCE [LARGE SCALE GENOMIC DNA]</scope>
    <source>
        <strain evidence="5 6">CGMCC 1.15906</strain>
    </source>
</reference>
<evidence type="ECO:0000256" key="4">
    <source>
        <dbReference type="ARBA" id="ARBA00023145"/>
    </source>
</evidence>
<dbReference type="InterPro" id="IPR051792">
    <property type="entry name" value="GGT_bact"/>
</dbReference>
<keyword evidence="2 5" id="KW-0808">Transferase</keyword>
<proteinExistence type="inferred from homology"/>
<comment type="similarity">
    <text evidence="1">Belongs to the gamma-glutamyltransferase family.</text>
</comment>
<dbReference type="RefSeq" id="WP_380047083.1">
    <property type="nucleotide sequence ID" value="NZ_JBHLTC010000015.1"/>
</dbReference>
<evidence type="ECO:0000313" key="6">
    <source>
        <dbReference type="Proteomes" id="UP001589890"/>
    </source>
</evidence>
<dbReference type="Proteomes" id="UP001589890">
    <property type="component" value="Unassembled WGS sequence"/>
</dbReference>